<protein>
    <submittedName>
        <fullName evidence="1">Uncharacterized protein</fullName>
    </submittedName>
</protein>
<evidence type="ECO:0000313" key="1">
    <source>
        <dbReference type="EMBL" id="KAK1862437.1"/>
    </source>
</evidence>
<dbReference type="Proteomes" id="UP000798662">
    <property type="component" value="Chromosome 1"/>
</dbReference>
<reference evidence="1" key="1">
    <citation type="submission" date="2019-11" db="EMBL/GenBank/DDBJ databases">
        <title>Nori genome reveals adaptations in red seaweeds to the harsh intertidal environment.</title>
        <authorList>
            <person name="Wang D."/>
            <person name="Mao Y."/>
        </authorList>
    </citation>
    <scope>NUCLEOTIDE SEQUENCE</scope>
    <source>
        <tissue evidence="1">Gametophyte</tissue>
    </source>
</reference>
<name>A0ACC3BY26_PYRYE</name>
<sequence length="324" mass="33136">MAPSKRWTMADLEPQSGKTIIVTGGNGGVGYEAARHLALKGANVTIVVRNPERGEAAATAIRQVLTAAGPAAGTVAVGVADMADLASVRAFAAAFAASHPSLDVLLNNAGVMMLPRAVTKDGQEAQMATNHLGPFALTGLLLPLLAATPGARIVNVASHAHRSCSDLALDDWTLERSYTPWAAYARSKVCNLLFTHELARRLAAHGDGGGGGGGGDTPPVLAVTAQPGWARTGLVGKATVAAPFTALMAVFQSVLSHSAEAGACPLVYAATEADVRADDYWGPSFLGLRGPPAREKKAPMATDAPASAALWAKSEEVTGVSFLG</sequence>
<evidence type="ECO:0000313" key="2">
    <source>
        <dbReference type="Proteomes" id="UP000798662"/>
    </source>
</evidence>
<accession>A0ACC3BY26</accession>
<keyword evidence="2" id="KW-1185">Reference proteome</keyword>
<comment type="caution">
    <text evidence="1">The sequence shown here is derived from an EMBL/GenBank/DDBJ whole genome shotgun (WGS) entry which is preliminary data.</text>
</comment>
<organism evidence="1 2">
    <name type="scientific">Pyropia yezoensis</name>
    <name type="common">Susabi-nori</name>
    <name type="synonym">Porphyra yezoensis</name>
    <dbReference type="NCBI Taxonomy" id="2788"/>
    <lineage>
        <taxon>Eukaryota</taxon>
        <taxon>Rhodophyta</taxon>
        <taxon>Bangiophyceae</taxon>
        <taxon>Bangiales</taxon>
        <taxon>Bangiaceae</taxon>
        <taxon>Pyropia</taxon>
    </lineage>
</organism>
<gene>
    <name evidence="1" type="ORF">I4F81_005011</name>
</gene>
<dbReference type="EMBL" id="CM020618">
    <property type="protein sequence ID" value="KAK1862437.1"/>
    <property type="molecule type" value="Genomic_DNA"/>
</dbReference>
<proteinExistence type="predicted"/>